<dbReference type="PANTHER" id="PTHR48071:SF28">
    <property type="entry name" value="SRCR DOMAIN-CONTAINING PROTEIN"/>
    <property type="match status" value="1"/>
</dbReference>
<dbReference type="Gene3D" id="3.10.250.10">
    <property type="entry name" value="SRCR-like domain"/>
    <property type="match status" value="2"/>
</dbReference>
<dbReference type="SMART" id="SM00202">
    <property type="entry name" value="SR"/>
    <property type="match status" value="2"/>
</dbReference>
<dbReference type="GeneID" id="109475359"/>
<evidence type="ECO:0000313" key="9">
    <source>
        <dbReference type="RefSeq" id="XP_019631528.1"/>
    </source>
</evidence>
<dbReference type="InterPro" id="IPR035914">
    <property type="entry name" value="Sperma_CUB_dom_sf"/>
</dbReference>
<dbReference type="InterPro" id="IPR000859">
    <property type="entry name" value="CUB_dom"/>
</dbReference>
<evidence type="ECO:0000313" key="8">
    <source>
        <dbReference type="Proteomes" id="UP000515135"/>
    </source>
</evidence>
<evidence type="ECO:0000256" key="2">
    <source>
        <dbReference type="ARBA" id="ARBA00023157"/>
    </source>
</evidence>
<dbReference type="AlphaFoldDB" id="A0A6P4Z4L8"/>
<organism evidence="8 9">
    <name type="scientific">Branchiostoma belcheri</name>
    <name type="common">Amphioxus</name>
    <dbReference type="NCBI Taxonomy" id="7741"/>
    <lineage>
        <taxon>Eukaryota</taxon>
        <taxon>Metazoa</taxon>
        <taxon>Chordata</taxon>
        <taxon>Cephalochordata</taxon>
        <taxon>Leptocardii</taxon>
        <taxon>Amphioxiformes</taxon>
        <taxon>Branchiostomatidae</taxon>
        <taxon>Branchiostoma</taxon>
    </lineage>
</organism>
<feature type="disulfide bond" evidence="5">
    <location>
        <begin position="166"/>
        <end position="230"/>
    </location>
</feature>
<accession>A0A6P4Z4L8</accession>
<comment type="caution">
    <text evidence="5">Lacks conserved residue(s) required for the propagation of feature annotation.</text>
</comment>
<feature type="disulfide bond" evidence="5">
    <location>
        <begin position="179"/>
        <end position="240"/>
    </location>
</feature>
<evidence type="ECO:0000256" key="5">
    <source>
        <dbReference type="PROSITE-ProRule" id="PRU00196"/>
    </source>
</evidence>
<dbReference type="OrthoDB" id="536948at2759"/>
<dbReference type="SUPFAM" id="SSF56487">
    <property type="entry name" value="SRCR-like"/>
    <property type="match status" value="2"/>
</dbReference>
<dbReference type="Pfam" id="PF00530">
    <property type="entry name" value="SRCR"/>
    <property type="match status" value="2"/>
</dbReference>
<keyword evidence="8" id="KW-1185">Reference proteome</keyword>
<comment type="similarity">
    <text evidence="1">Belongs to the DMBT1 family.</text>
</comment>
<feature type="domain" description="CUB" evidence="6">
    <location>
        <begin position="84"/>
        <end position="166"/>
    </location>
</feature>
<dbReference type="SUPFAM" id="SSF49854">
    <property type="entry name" value="Spermadhesin, CUB domain"/>
    <property type="match status" value="1"/>
</dbReference>
<dbReference type="RefSeq" id="XP_019631528.1">
    <property type="nucleotide sequence ID" value="XM_019775969.1"/>
</dbReference>
<dbReference type="InterPro" id="IPR001190">
    <property type="entry name" value="SRCR"/>
</dbReference>
<keyword evidence="2 5" id="KW-1015">Disulfide bond</keyword>
<keyword evidence="3" id="KW-0325">Glycoprotein</keyword>
<dbReference type="Pfam" id="PF00431">
    <property type="entry name" value="CUB"/>
    <property type="match status" value="1"/>
</dbReference>
<dbReference type="PRINTS" id="PR00258">
    <property type="entry name" value="SPERACTRCPTR"/>
</dbReference>
<dbReference type="SMART" id="SM00042">
    <property type="entry name" value="CUB"/>
    <property type="match status" value="1"/>
</dbReference>
<proteinExistence type="inferred from homology"/>
<dbReference type="InterPro" id="IPR036772">
    <property type="entry name" value="SRCR-like_dom_sf"/>
</dbReference>
<dbReference type="PROSITE" id="PS01180">
    <property type="entry name" value="CUB"/>
    <property type="match status" value="1"/>
</dbReference>
<dbReference type="CDD" id="cd00041">
    <property type="entry name" value="CUB"/>
    <property type="match status" value="1"/>
</dbReference>
<feature type="domain" description="SRCR" evidence="7">
    <location>
        <begin position="261"/>
        <end position="365"/>
    </location>
</feature>
<feature type="disulfide bond" evidence="4">
    <location>
        <begin position="84"/>
        <end position="111"/>
    </location>
</feature>
<sequence length="365" mass="40275">MAIERVQRRALRIISLGGRRSVPDLPTLKTRREEAAVHLFERMLRDDHPLNDLVPPTRSAATGLSQRNAERISLPPALTSATGCGGNLTAPSGGPVTSPNYPANYGNNENCEWSITVPEGSIIILTFDSFNTELHSSRIRLVGGSGPNEGRVEVRPADSFRWGTVCHNGFDLKDAEVVCRMLGYPNAYRVYLLTLLTVGTGPIYMEDLQCDGTESSLFDCSHRGWLIHACDHFDNVGVVCGTCVEHLAICYHFNVWHPNRIRLVGGSSRKEGRVEVRPADSMTWGTVCHNQFDTKDADVVCKMLGYSSAQLVRNDAYFGQGRGPIYMDDLHCTGDENSLFNCSYPGWTIHDLNCNHDQAAGVECT</sequence>
<dbReference type="FunFam" id="3.10.250.10:FF:000011">
    <property type="entry name" value="Scavenger receptor class A member 5"/>
    <property type="match status" value="2"/>
</dbReference>
<dbReference type="KEGG" id="bbel:109475359"/>
<protein>
    <submittedName>
        <fullName evidence="9">Deleted in malignant brain tumors 1 protein-like</fullName>
    </submittedName>
</protein>
<evidence type="ECO:0000256" key="4">
    <source>
        <dbReference type="PROSITE-ProRule" id="PRU00059"/>
    </source>
</evidence>
<evidence type="ECO:0000256" key="1">
    <source>
        <dbReference type="ARBA" id="ARBA00009931"/>
    </source>
</evidence>
<dbReference type="GO" id="GO:0016020">
    <property type="term" value="C:membrane"/>
    <property type="evidence" value="ECO:0007669"/>
    <property type="project" value="InterPro"/>
</dbReference>
<feature type="non-terminal residue" evidence="9">
    <location>
        <position position="365"/>
    </location>
</feature>
<feature type="domain" description="SRCR" evidence="7">
    <location>
        <begin position="139"/>
        <end position="241"/>
    </location>
</feature>
<gene>
    <name evidence="9" type="primary">LOC109475359</name>
</gene>
<evidence type="ECO:0000259" key="6">
    <source>
        <dbReference type="PROSITE" id="PS01180"/>
    </source>
</evidence>
<feature type="disulfide bond" evidence="5">
    <location>
        <begin position="332"/>
        <end position="342"/>
    </location>
</feature>
<name>A0A6P4Z4L8_BRABE</name>
<dbReference type="PROSITE" id="PS50287">
    <property type="entry name" value="SRCR_2"/>
    <property type="match status" value="2"/>
</dbReference>
<reference evidence="9" key="1">
    <citation type="submission" date="2025-08" db="UniProtKB">
        <authorList>
            <consortium name="RefSeq"/>
        </authorList>
    </citation>
    <scope>IDENTIFICATION</scope>
    <source>
        <tissue evidence="9">Gonad</tissue>
    </source>
</reference>
<dbReference type="Proteomes" id="UP000515135">
    <property type="component" value="Unplaced"/>
</dbReference>
<dbReference type="PANTHER" id="PTHR48071">
    <property type="entry name" value="SRCR DOMAIN-CONTAINING PROTEIN"/>
    <property type="match status" value="1"/>
</dbReference>
<evidence type="ECO:0000256" key="3">
    <source>
        <dbReference type="ARBA" id="ARBA00023180"/>
    </source>
</evidence>
<evidence type="ECO:0000259" key="7">
    <source>
        <dbReference type="PROSITE" id="PS50287"/>
    </source>
</evidence>
<feature type="disulfide bond" evidence="5">
    <location>
        <begin position="210"/>
        <end position="220"/>
    </location>
</feature>